<name>A0A2R7Y5F0_9ARCH</name>
<dbReference type="GO" id="GO:0016020">
    <property type="term" value="C:membrane"/>
    <property type="evidence" value="ECO:0007669"/>
    <property type="project" value="InterPro"/>
</dbReference>
<gene>
    <name evidence="3" type="ORF">B9J98_03920</name>
</gene>
<feature type="transmembrane region" description="Helical" evidence="1">
    <location>
        <begin position="75"/>
        <end position="95"/>
    </location>
</feature>
<evidence type="ECO:0000313" key="4">
    <source>
        <dbReference type="Proteomes" id="UP000244066"/>
    </source>
</evidence>
<dbReference type="EMBL" id="NDWU01000008">
    <property type="protein sequence ID" value="PUA32609.1"/>
    <property type="molecule type" value="Genomic_DNA"/>
</dbReference>
<feature type="transmembrane region" description="Helical" evidence="1">
    <location>
        <begin position="101"/>
        <end position="123"/>
    </location>
</feature>
<keyword evidence="1" id="KW-0812">Transmembrane</keyword>
<organism evidence="3 4">
    <name type="scientific">Candidatus Terraquivivens tikiterensis</name>
    <dbReference type="NCBI Taxonomy" id="1980982"/>
    <lineage>
        <taxon>Archaea</taxon>
        <taxon>Nitrososphaerota</taxon>
        <taxon>Candidatus Wolframiiraptoraceae</taxon>
        <taxon>Candidatus Terraquivivens</taxon>
    </lineage>
</organism>
<keyword evidence="1" id="KW-0472">Membrane</keyword>
<feature type="transmembrane region" description="Helical" evidence="1">
    <location>
        <begin position="188"/>
        <end position="208"/>
    </location>
</feature>
<protein>
    <recommendedName>
        <fullName evidence="2">EamA domain-containing protein</fullName>
    </recommendedName>
</protein>
<comment type="caution">
    <text evidence="3">The sequence shown here is derived from an EMBL/GenBank/DDBJ whole genome shotgun (WGS) entry which is preliminary data.</text>
</comment>
<proteinExistence type="predicted"/>
<evidence type="ECO:0000313" key="3">
    <source>
        <dbReference type="EMBL" id="PUA32609.1"/>
    </source>
</evidence>
<dbReference type="PANTHER" id="PTHR22911">
    <property type="entry name" value="ACYL-MALONYL CONDENSING ENZYME-RELATED"/>
    <property type="match status" value="1"/>
</dbReference>
<dbReference type="InterPro" id="IPR037185">
    <property type="entry name" value="EmrE-like"/>
</dbReference>
<feature type="domain" description="EamA" evidence="2">
    <location>
        <begin position="158"/>
        <end position="292"/>
    </location>
</feature>
<reference evidence="3 4" key="1">
    <citation type="submission" date="2017-04" db="EMBL/GenBank/DDBJ databases">
        <title>Draft Aigarchaeota genome from a New Zealand hot spring.</title>
        <authorList>
            <person name="Reysenbach A.-L."/>
            <person name="Donaho J.A."/>
            <person name="Gerhart J."/>
            <person name="Kelley J.F."/>
            <person name="Kouba K."/>
            <person name="Podar M."/>
            <person name="Stott M."/>
        </authorList>
    </citation>
    <scope>NUCLEOTIDE SEQUENCE [LARGE SCALE GENOMIC DNA]</scope>
    <source>
        <strain evidence="3">NZ13_MG1</strain>
    </source>
</reference>
<feature type="transmembrane region" description="Helical" evidence="1">
    <location>
        <begin position="12"/>
        <end position="33"/>
    </location>
</feature>
<dbReference type="SUPFAM" id="SSF103481">
    <property type="entry name" value="Multidrug resistance efflux transporter EmrE"/>
    <property type="match status" value="2"/>
</dbReference>
<feature type="transmembrane region" description="Helical" evidence="1">
    <location>
        <begin position="130"/>
        <end position="153"/>
    </location>
</feature>
<feature type="transmembrane region" description="Helical" evidence="1">
    <location>
        <begin position="276"/>
        <end position="292"/>
    </location>
</feature>
<dbReference type="InterPro" id="IPR000620">
    <property type="entry name" value="EamA_dom"/>
</dbReference>
<feature type="transmembrane region" description="Helical" evidence="1">
    <location>
        <begin position="45"/>
        <end position="63"/>
    </location>
</feature>
<keyword evidence="1" id="KW-1133">Transmembrane helix</keyword>
<dbReference type="AlphaFoldDB" id="A0A2R7Y5F0"/>
<accession>A0A2R7Y5F0</accession>
<feature type="domain" description="EamA" evidence="2">
    <location>
        <begin position="19"/>
        <end position="146"/>
    </location>
</feature>
<sequence length="297" mass="31263">MPSRCPGLGMTKGVYLAEALCAGALFGTASVFIRFLPMLDAPTIGFYRLAIAAAFLAAVNYVLFKPSRSELLSYLRYSVPLGILLGLHFIFFISAVKNTTVLNATVLVNTTPVFATVIGLALFSIRPTLVALAGLPISLAGTFLIALSTASLAPGNLSGDLEALAAAVLWALYLNLGRPLREKVPLPVLMPFIYMVAAGVMLLAIYASGNHVNVPELSQFKFLVALALLPTALGHTLHFSSLKGLTPFQAAATALLEPIVASSLAALLFLEVPHPVFVVGAIAVLIGIFLISKEITS</sequence>
<dbReference type="Proteomes" id="UP000244066">
    <property type="component" value="Unassembled WGS sequence"/>
</dbReference>
<evidence type="ECO:0000259" key="2">
    <source>
        <dbReference type="Pfam" id="PF00892"/>
    </source>
</evidence>
<dbReference type="Pfam" id="PF00892">
    <property type="entry name" value="EamA"/>
    <property type="match status" value="2"/>
</dbReference>
<feature type="transmembrane region" description="Helical" evidence="1">
    <location>
        <begin position="220"/>
        <end position="239"/>
    </location>
</feature>
<evidence type="ECO:0000256" key="1">
    <source>
        <dbReference type="SAM" id="Phobius"/>
    </source>
</evidence>